<evidence type="ECO:0000313" key="3">
    <source>
        <dbReference type="Proteomes" id="UP000230002"/>
    </source>
</evidence>
<feature type="signal peptide" evidence="1">
    <location>
        <begin position="1"/>
        <end position="21"/>
    </location>
</feature>
<evidence type="ECO:0008006" key="4">
    <source>
        <dbReference type="Google" id="ProtNLM"/>
    </source>
</evidence>
<evidence type="ECO:0000313" key="2">
    <source>
        <dbReference type="EMBL" id="PIL29469.1"/>
    </source>
</evidence>
<keyword evidence="1" id="KW-0732">Signal</keyword>
<name>A0A2G8S6R9_9APHY</name>
<feature type="chain" id="PRO_5013936810" description="Carbohydrate-binding module family 19 domain-containing protein" evidence="1">
    <location>
        <begin position="22"/>
        <end position="348"/>
    </location>
</feature>
<proteinExistence type="predicted"/>
<reference evidence="2 3" key="1">
    <citation type="journal article" date="2015" name="Sci. Rep.">
        <title>Chromosome-level genome map provides insights into diverse defense mechanisms in the medicinal fungus Ganoderma sinense.</title>
        <authorList>
            <person name="Zhu Y."/>
            <person name="Xu J."/>
            <person name="Sun C."/>
            <person name="Zhou S."/>
            <person name="Xu H."/>
            <person name="Nelson D.R."/>
            <person name="Qian J."/>
            <person name="Song J."/>
            <person name="Luo H."/>
            <person name="Xiang L."/>
            <person name="Li Y."/>
            <person name="Xu Z."/>
            <person name="Ji A."/>
            <person name="Wang L."/>
            <person name="Lu S."/>
            <person name="Hayward A."/>
            <person name="Sun W."/>
            <person name="Li X."/>
            <person name="Schwartz D.C."/>
            <person name="Wang Y."/>
            <person name="Chen S."/>
        </authorList>
    </citation>
    <scope>NUCLEOTIDE SEQUENCE [LARGE SCALE GENOMIC DNA]</scope>
    <source>
        <strain evidence="2 3">ZZ0214-1</strain>
    </source>
</reference>
<comment type="caution">
    <text evidence="2">The sequence shown here is derived from an EMBL/GenBank/DDBJ whole genome shotgun (WGS) entry which is preliminary data.</text>
</comment>
<sequence length="348" mass="34716">MVQLSSALLLTVSALSLHARGAPIIHKRIAQVIADSTALWEKACLAAGGAEQCNPVSVTAFTTLLAAAGPCDQQDSADAMIDLAKTLNSDADMIKFAQIFAQQPRNTPNSVAVPYCQSAPKNSELDGLFQCQFQGANQQTFVGGLALGAAGTIPFGLTAPLSPLGACPANPAGPIADGTQLTDITQDPGLQNIPSESDCTDNSVTVTSTVTAAAATSTADAATTTEASVTTTSAAAAASTASTSTSTSTASSSNFQLQNALDAQKLNAQFATLTSDATCTDGDQACIDGGFAMCVSGKFVSMGCAATTQCFALPLVNKAGTSLACTTQADAAARIAAPGATGGITGSN</sequence>
<protein>
    <recommendedName>
        <fullName evidence="4">Carbohydrate-binding module family 19 domain-containing protein</fullName>
    </recommendedName>
</protein>
<dbReference type="Proteomes" id="UP000230002">
    <property type="component" value="Unassembled WGS sequence"/>
</dbReference>
<dbReference type="AlphaFoldDB" id="A0A2G8S6R9"/>
<dbReference type="EMBL" id="AYKW01000022">
    <property type="protein sequence ID" value="PIL29469.1"/>
    <property type="molecule type" value="Genomic_DNA"/>
</dbReference>
<accession>A0A2G8S6R9</accession>
<dbReference type="OrthoDB" id="2362516at2759"/>
<keyword evidence="3" id="KW-1185">Reference proteome</keyword>
<evidence type="ECO:0000256" key="1">
    <source>
        <dbReference type="SAM" id="SignalP"/>
    </source>
</evidence>
<organism evidence="2 3">
    <name type="scientific">Ganoderma sinense ZZ0214-1</name>
    <dbReference type="NCBI Taxonomy" id="1077348"/>
    <lineage>
        <taxon>Eukaryota</taxon>
        <taxon>Fungi</taxon>
        <taxon>Dikarya</taxon>
        <taxon>Basidiomycota</taxon>
        <taxon>Agaricomycotina</taxon>
        <taxon>Agaricomycetes</taxon>
        <taxon>Polyporales</taxon>
        <taxon>Polyporaceae</taxon>
        <taxon>Ganoderma</taxon>
    </lineage>
</organism>
<gene>
    <name evidence="2" type="ORF">GSI_08411</name>
</gene>